<dbReference type="RefSeq" id="XP_020134164.1">
    <property type="nucleotide sequence ID" value="XM_020276757.1"/>
</dbReference>
<dbReference type="STRING" id="236234.A0A1J9RC54"/>
<evidence type="ECO:0000256" key="6">
    <source>
        <dbReference type="ARBA" id="ARBA00022741"/>
    </source>
</evidence>
<feature type="domain" description="Clp1 P-loop" evidence="10">
    <location>
        <begin position="349"/>
        <end position="551"/>
    </location>
</feature>
<dbReference type="InterPro" id="IPR045116">
    <property type="entry name" value="Clp1/Grc3"/>
</dbReference>
<dbReference type="InterPro" id="IPR032319">
    <property type="entry name" value="CLP1_P"/>
</dbReference>
<feature type="compositionally biased region" description="Low complexity" evidence="9">
    <location>
        <begin position="13"/>
        <end position="27"/>
    </location>
</feature>
<protein>
    <recommendedName>
        <fullName evidence="4">Polynucleotide 5'-hydroxyl-kinase GRC3</fullName>
    </recommendedName>
    <alternativeName>
        <fullName evidence="3">Polynucleotide 5'-hydroxyl-kinase grc3</fullName>
    </alternativeName>
</protein>
<evidence type="ECO:0000256" key="2">
    <source>
        <dbReference type="ARBA" id="ARBA00011003"/>
    </source>
</evidence>
<accession>A0A1J9RC54</accession>
<feature type="compositionally biased region" description="Basic residues" evidence="9">
    <location>
        <begin position="1"/>
        <end position="10"/>
    </location>
</feature>
<dbReference type="GO" id="GO:0000448">
    <property type="term" value="P:cleavage in ITS2 between 5.8S rRNA and LSU-rRNA of tricistronic rRNA transcript (SSU-rRNA, 5.8S rRNA, LSU-rRNA)"/>
    <property type="evidence" value="ECO:0007669"/>
    <property type="project" value="TreeGrafter"/>
</dbReference>
<dbReference type="PANTHER" id="PTHR12755:SF3">
    <property type="entry name" value="POLYNUCLEOTIDE 5'-HYDROXYL-KINASE NOL9"/>
    <property type="match status" value="1"/>
</dbReference>
<evidence type="ECO:0000256" key="9">
    <source>
        <dbReference type="SAM" id="MobiDB-lite"/>
    </source>
</evidence>
<evidence type="ECO:0000256" key="7">
    <source>
        <dbReference type="ARBA" id="ARBA00022777"/>
    </source>
</evidence>
<feature type="compositionally biased region" description="Basic residues" evidence="9">
    <location>
        <begin position="810"/>
        <end position="820"/>
    </location>
</feature>
<organism evidence="11 12">
    <name type="scientific">Diplodia corticola</name>
    <dbReference type="NCBI Taxonomy" id="236234"/>
    <lineage>
        <taxon>Eukaryota</taxon>
        <taxon>Fungi</taxon>
        <taxon>Dikarya</taxon>
        <taxon>Ascomycota</taxon>
        <taxon>Pezizomycotina</taxon>
        <taxon>Dothideomycetes</taxon>
        <taxon>Dothideomycetes incertae sedis</taxon>
        <taxon>Botryosphaeriales</taxon>
        <taxon>Botryosphaeriaceae</taxon>
        <taxon>Diplodia</taxon>
    </lineage>
</organism>
<dbReference type="InterPro" id="IPR027417">
    <property type="entry name" value="P-loop_NTPase"/>
</dbReference>
<feature type="compositionally biased region" description="Basic and acidic residues" evidence="9">
    <location>
        <begin position="88"/>
        <end position="97"/>
    </location>
</feature>
<reference evidence="11 12" key="1">
    <citation type="submission" date="2016-10" db="EMBL/GenBank/DDBJ databases">
        <title>Proteomics and genomics reveal pathogen-plant mechanisms compatible with a hemibiotrophic lifestyle of Diplodia corticola.</title>
        <authorList>
            <person name="Fernandes I."/>
            <person name="De Jonge R."/>
            <person name="Van De Peer Y."/>
            <person name="Devreese B."/>
            <person name="Alves A."/>
            <person name="Esteves A.C."/>
        </authorList>
    </citation>
    <scope>NUCLEOTIDE SEQUENCE [LARGE SCALE GENOMIC DNA]</scope>
    <source>
        <strain evidence="11 12">CBS 112549</strain>
    </source>
</reference>
<evidence type="ECO:0000256" key="3">
    <source>
        <dbReference type="ARBA" id="ARBA00018706"/>
    </source>
</evidence>
<dbReference type="GeneID" id="31017018"/>
<dbReference type="SUPFAM" id="SSF52540">
    <property type="entry name" value="P-loop containing nucleoside triphosphate hydrolases"/>
    <property type="match status" value="1"/>
</dbReference>
<comment type="caution">
    <text evidence="11">The sequence shown here is derived from an EMBL/GenBank/DDBJ whole genome shotgun (WGS) entry which is preliminary data.</text>
</comment>
<dbReference type="GO" id="GO:0051731">
    <property type="term" value="F:polynucleotide 5'-hydroxyl-kinase activity"/>
    <property type="evidence" value="ECO:0007669"/>
    <property type="project" value="InterPro"/>
</dbReference>
<sequence length="820" mass="88432">MVKRRKIHHRSGSDASPAPPQSAAAALRARRQQSKSSSEASAENTPVPASSLEVPARPKRRNRAKLPTVPDKDAATPSSTEPASAVDARPKAIEQRDIATPAADAKPVSAVEARRRALEATAQPISDPTTEVSDDSLEDLEPDYLPRPDDADDSNSSTGTDVVQNSLYPPPIVELSSWTPRRGTVIRNNASGMVARLEPEETLASIGIYDIFVKRGVVTIYGAILRAGPNARSYRVFAPASHALPVIHCLSPDGAEVELKSVECGLHLLEKLSPLYARLWKSESSLDSSFLNHKKRWSFENIHRLSDDALCRPLYHLEIPQKWHQAIDKICSAASKSGPGVYERILVCGPKNTGKSTFARLLLNRMFTIDREAMKTDEHSIFLLDIDPGQPEYSPPGQISLIELRQPIFGPPYTHPSASTGSHQRTIRSHFIGAKSPKDNPEHFIEGVVDLMTHYQKHLSFGNTRGPVVINSPGWIIGTGLQILTTLLTRLSLTDVTYTTDELSRSHDALRAAATSASIPRFQAIPPQPSGTTPSRTAAEFRDMQTLSYFHLAAPLQGSPTQSWDASPLTTYKPYVLSYAATAAEEANEDEPVPSSPSGRFPRDFLAIMPLGEALPPSTLSTVLNGSIIGIVALSPSTTASSPLHSTNIVRTTPEDLPFLSPTATGHCGHIEPLPPQSSHLVCLALVRGIDAARQALHVIVPAACEHLVGELDAPERILLVLGTGMDTPGWAYLEDVHAAEARRRREAKRSAVVAAAVAGQGAGDEDRDEEGGGVADVDGDADADVAERPWVQKMEGGGGGEGEVTGAMGKKRRLRRFVN</sequence>
<proteinExistence type="inferred from homology"/>
<gene>
    <name evidence="11" type="ORF">BKCO1_5000170</name>
</gene>
<dbReference type="GO" id="GO:0005524">
    <property type="term" value="F:ATP binding"/>
    <property type="evidence" value="ECO:0007669"/>
    <property type="project" value="UniProtKB-KW"/>
</dbReference>
<feature type="compositionally biased region" description="Acidic residues" evidence="9">
    <location>
        <begin position="132"/>
        <end position="142"/>
    </location>
</feature>
<dbReference type="CDD" id="cd00882">
    <property type="entry name" value="Ras_like_GTPase"/>
    <property type="match status" value="1"/>
</dbReference>
<dbReference type="Pfam" id="PF16575">
    <property type="entry name" value="CLP1_P"/>
    <property type="match status" value="1"/>
</dbReference>
<feature type="region of interest" description="Disordered" evidence="9">
    <location>
        <begin position="758"/>
        <end position="820"/>
    </location>
</feature>
<evidence type="ECO:0000259" key="10">
    <source>
        <dbReference type="Pfam" id="PF16575"/>
    </source>
</evidence>
<name>A0A1J9RC54_9PEZI</name>
<dbReference type="AlphaFoldDB" id="A0A1J9RC54"/>
<dbReference type="EMBL" id="MNUE01000005">
    <property type="protein sequence ID" value="OJD38136.1"/>
    <property type="molecule type" value="Genomic_DNA"/>
</dbReference>
<evidence type="ECO:0000313" key="12">
    <source>
        <dbReference type="Proteomes" id="UP000183809"/>
    </source>
</evidence>
<comment type="function">
    <text evidence="1">Polynucleotide 5'-kinase involved in rRNA processing.</text>
</comment>
<feature type="compositionally biased region" description="Low complexity" evidence="9">
    <location>
        <begin position="75"/>
        <end position="85"/>
    </location>
</feature>
<dbReference type="GO" id="GO:0005634">
    <property type="term" value="C:nucleus"/>
    <property type="evidence" value="ECO:0007669"/>
    <property type="project" value="TreeGrafter"/>
</dbReference>
<evidence type="ECO:0000313" key="11">
    <source>
        <dbReference type="EMBL" id="OJD38136.1"/>
    </source>
</evidence>
<dbReference type="OrthoDB" id="4054781at2759"/>
<feature type="region of interest" description="Disordered" evidence="9">
    <location>
        <begin position="1"/>
        <end position="166"/>
    </location>
</feature>
<keyword evidence="6" id="KW-0547">Nucleotide-binding</keyword>
<evidence type="ECO:0000256" key="5">
    <source>
        <dbReference type="ARBA" id="ARBA00022679"/>
    </source>
</evidence>
<feature type="compositionally biased region" description="Polar residues" evidence="9">
    <location>
        <begin position="154"/>
        <end position="166"/>
    </location>
</feature>
<keyword evidence="5" id="KW-0808">Transferase</keyword>
<evidence type="ECO:0000256" key="8">
    <source>
        <dbReference type="ARBA" id="ARBA00022840"/>
    </source>
</evidence>
<feature type="compositionally biased region" description="Acidic residues" evidence="9">
    <location>
        <begin position="764"/>
        <end position="785"/>
    </location>
</feature>
<keyword evidence="8" id="KW-0067">ATP-binding</keyword>
<comment type="similarity">
    <text evidence="2">Belongs to the Clp1 family. NOL9/GRC3 subfamily.</text>
</comment>
<dbReference type="PANTHER" id="PTHR12755">
    <property type="entry name" value="CLEAVAGE/POLYADENYLATION FACTOR IA SUBUNIT CLP1P"/>
    <property type="match status" value="1"/>
</dbReference>
<dbReference type="Proteomes" id="UP000183809">
    <property type="component" value="Unassembled WGS sequence"/>
</dbReference>
<evidence type="ECO:0000256" key="1">
    <source>
        <dbReference type="ARBA" id="ARBA00003798"/>
    </source>
</evidence>
<keyword evidence="12" id="KW-1185">Reference proteome</keyword>
<dbReference type="Gene3D" id="3.40.50.300">
    <property type="entry name" value="P-loop containing nucleotide triphosphate hydrolases"/>
    <property type="match status" value="1"/>
</dbReference>
<evidence type="ECO:0000256" key="4">
    <source>
        <dbReference type="ARBA" id="ARBA00019824"/>
    </source>
</evidence>
<keyword evidence="7" id="KW-0418">Kinase</keyword>